<dbReference type="Pfam" id="PF05947">
    <property type="entry name" value="T6SS_TssF"/>
    <property type="match status" value="1"/>
</dbReference>
<proteinExistence type="predicted"/>
<gene>
    <name evidence="1" type="ORF">CKY20_11110</name>
</gene>
<dbReference type="EMBL" id="NSDI01000019">
    <property type="protein sequence ID" value="RIY35205.1"/>
    <property type="molecule type" value="Genomic_DNA"/>
</dbReference>
<evidence type="ECO:0000313" key="1">
    <source>
        <dbReference type="EMBL" id="RIY35205.1"/>
    </source>
</evidence>
<name>A0A3A1YBZ2_9FLAO</name>
<reference evidence="1 2" key="1">
    <citation type="submission" date="2017-08" db="EMBL/GenBank/DDBJ databases">
        <title>Capnocytophaga canis 17-158 assembly.</title>
        <authorList>
            <person name="Gulvik C.A."/>
        </authorList>
    </citation>
    <scope>NUCLEOTIDE SEQUENCE [LARGE SCALE GENOMIC DNA]</scope>
    <source>
        <strain evidence="1 2">17-158</strain>
    </source>
</reference>
<evidence type="ECO:0000313" key="2">
    <source>
        <dbReference type="Proteomes" id="UP000265497"/>
    </source>
</evidence>
<organism evidence="1 2">
    <name type="scientific">Capnocytophaga canis</name>
    <dbReference type="NCBI Taxonomy" id="1848903"/>
    <lineage>
        <taxon>Bacteria</taxon>
        <taxon>Pseudomonadati</taxon>
        <taxon>Bacteroidota</taxon>
        <taxon>Flavobacteriia</taxon>
        <taxon>Flavobacteriales</taxon>
        <taxon>Flavobacteriaceae</taxon>
        <taxon>Capnocytophaga</taxon>
    </lineage>
</organism>
<dbReference type="RefSeq" id="WP_109861098.1">
    <property type="nucleotide sequence ID" value="NZ_CP171102.1"/>
</dbReference>
<comment type="caution">
    <text evidence="1">The sequence shown here is derived from an EMBL/GenBank/DDBJ whole genome shotgun (WGS) entry which is preliminary data.</text>
</comment>
<dbReference type="Proteomes" id="UP000265497">
    <property type="component" value="Unassembled WGS sequence"/>
</dbReference>
<dbReference type="InterPro" id="IPR010272">
    <property type="entry name" value="T6SS_TssF"/>
</dbReference>
<sequence length="624" mass="71401">MFNKSGAYSKEAIKARMLKNAVKIWGLKSITSVDPFVKLLIESFSTEIFKIANDVQTSQSRITEKMARLLTPSLYTHPRPAHAVGITLPIEKEEFLPEYTEFFTQKQIVSNVKGESDDTLTFSFTPVDAVRLYRMQVSCLLTETSYSIFDEFHQKIPMGKLPKRLRGNSITIGIDVSSYEGKIPNQLALYCSNPAFEALDFVWKLLPFVSIRCNDKELTVTKGFPYESKEYFNSLSGYEEIFNEYTLEHRIQESVKNIYEAHFIQISGLSDSLITTKFPDSLACIDTTEVVSALLKPKMLWLEIVFPVQYTPDIIEGFSFALNAFPIYNRSWKNNTGTLDVMGNTVPLLTRLHEYFLYPEKVEDSYGNSYQNIPFVQNDDLGQGLYSIRKGGMERFDQRSAVDMMTGLLELVRDEVSAFSVYRRDDVIESIKKMILQMRTLQQQTLYSDKNIKQEVHYAVINPLQKAEYFKVSYWVTHCEMANNLRAYTTLKPLKRVISGNTRDLILLTDTVGGARQQQGTNAVEAYKYALTTRDRIITKEDIKSFCRLLLQDDLKAVEIKRGMIISDLPKEGFVRTIEVEITPVSYAAYGKNYWDKTALSIKAQIASKSIDGVEFVVRILNKD</sequence>
<dbReference type="AlphaFoldDB" id="A0A3A1YBZ2"/>
<accession>A0A3A1YBZ2</accession>
<protein>
    <submittedName>
        <fullName evidence="1">Uncharacterized protein</fullName>
    </submittedName>
</protein>